<evidence type="ECO:0008006" key="3">
    <source>
        <dbReference type="Google" id="ProtNLM"/>
    </source>
</evidence>
<sequence>MFRAIHSTGRAMAVLAALYLAIGALVAVALGNAWRDAQDAAATGSRNLALLVENYFVELFDQIDLGLLSLAHEATQNARSGRIAAERLDAFLARNVTALSDTSRFGLADPEGRVIYTTGGFTDRATLQEYVTTQRFFVAGATPGASGLYIAPRAEPTDPDGLYLSRRVETRDGEFIGVAFARLPLSQVEDFLSRLDIGAHGGISLRDPSMGIVVRHPDPQRLFRGNTNISPELRALLDSGAARATYYSGGTWDGTARTVTFTRVGKYPLFIAVGLASSDYLAEWRRTALLLGLAYGTLLAAGAVGMAMLRRRRVRADGF</sequence>
<reference evidence="2" key="1">
    <citation type="submission" date="2016-04" db="EMBL/GenBank/DDBJ databases">
        <authorList>
            <person name="Evans L.H."/>
            <person name="Alamgir A."/>
            <person name="Owens N."/>
            <person name="Weber N.D."/>
            <person name="Virtaneva K."/>
            <person name="Barbian K."/>
            <person name="Babar A."/>
            <person name="Rosenke K."/>
        </authorList>
    </citation>
    <scope>NUCLEOTIDE SEQUENCE</scope>
    <source>
        <strain evidence="2">86</strain>
    </source>
</reference>
<evidence type="ECO:0000313" key="2">
    <source>
        <dbReference type="EMBL" id="SBW12272.1"/>
    </source>
</evidence>
<accession>A0A212KKU2</accession>
<dbReference type="EMBL" id="FLUO01000002">
    <property type="protein sequence ID" value="SBW12272.1"/>
    <property type="molecule type" value="Genomic_DNA"/>
</dbReference>
<proteinExistence type="predicted"/>
<dbReference type="Gene3D" id="3.30.450.20">
    <property type="entry name" value="PAS domain"/>
    <property type="match status" value="2"/>
</dbReference>
<organism evidence="2">
    <name type="scientific">uncultured Alphaproteobacteria bacterium</name>
    <dbReference type="NCBI Taxonomy" id="91750"/>
    <lineage>
        <taxon>Bacteria</taxon>
        <taxon>Pseudomonadati</taxon>
        <taxon>Pseudomonadota</taxon>
        <taxon>Alphaproteobacteria</taxon>
        <taxon>environmental samples</taxon>
    </lineage>
</organism>
<protein>
    <recommendedName>
        <fullName evidence="3">Cache domain-containing protein</fullName>
    </recommendedName>
</protein>
<feature type="transmembrane region" description="Helical" evidence="1">
    <location>
        <begin position="288"/>
        <end position="309"/>
    </location>
</feature>
<dbReference type="CDD" id="cd12915">
    <property type="entry name" value="PDC2_DGC_like"/>
    <property type="match status" value="1"/>
</dbReference>
<keyword evidence="1" id="KW-1133">Transmembrane helix</keyword>
<gene>
    <name evidence="2" type="ORF">KL86APRO_20530</name>
</gene>
<dbReference type="CDD" id="cd18773">
    <property type="entry name" value="PDC1_HK_sensor"/>
    <property type="match status" value="1"/>
</dbReference>
<evidence type="ECO:0000256" key="1">
    <source>
        <dbReference type="SAM" id="Phobius"/>
    </source>
</evidence>
<dbReference type="AlphaFoldDB" id="A0A212KKU2"/>
<name>A0A212KKU2_9PROT</name>
<keyword evidence="1" id="KW-0472">Membrane</keyword>
<keyword evidence="1" id="KW-0812">Transmembrane</keyword>